<protein>
    <recommendedName>
        <fullName evidence="7">Radical SAM core domain-containing protein</fullName>
    </recommendedName>
</protein>
<evidence type="ECO:0000313" key="8">
    <source>
        <dbReference type="EMBL" id="BAI60811.1"/>
    </source>
</evidence>
<keyword evidence="3" id="KW-0949">S-adenosyl-L-methionine</keyword>
<dbReference type="SFLD" id="SFLDS00029">
    <property type="entry name" value="Radical_SAM"/>
    <property type="match status" value="1"/>
</dbReference>
<reference evidence="8 9" key="2">
    <citation type="journal article" date="2008" name="Int. J. Syst. Evol. Microbiol.">
        <title>Methanocella paludicola gen. nov., sp. nov., a methane-producing archaeon, the first isolate of the lineage 'Rice Cluster I', and proposal of the new archaeal order Methanocellales ord. nov.</title>
        <authorList>
            <person name="Sakai S."/>
            <person name="Imachi H."/>
            <person name="Hanada S."/>
            <person name="Ohashi A."/>
            <person name="Harada H."/>
            <person name="Kamagata Y."/>
        </authorList>
    </citation>
    <scope>NUCLEOTIDE SEQUENCE [LARGE SCALE GENOMIC DNA]</scope>
    <source>
        <strain evidence="9">DSM 17711 / JCM 13418 / NBRC 101707 / SANAE</strain>
    </source>
</reference>
<dbReference type="Gene3D" id="3.20.20.70">
    <property type="entry name" value="Aldolase class I"/>
    <property type="match status" value="1"/>
</dbReference>
<evidence type="ECO:0000313" key="9">
    <source>
        <dbReference type="Proteomes" id="UP000001882"/>
    </source>
</evidence>
<dbReference type="AlphaFoldDB" id="D1YWI9"/>
<dbReference type="NCBIfam" id="TIGR04085">
    <property type="entry name" value="rSAM_more_4Fe4S"/>
    <property type="match status" value="1"/>
</dbReference>
<dbReference type="PANTHER" id="PTHR11228">
    <property type="entry name" value="RADICAL SAM DOMAIN PROTEIN"/>
    <property type="match status" value="1"/>
</dbReference>
<dbReference type="CDD" id="cd01335">
    <property type="entry name" value="Radical_SAM"/>
    <property type="match status" value="1"/>
</dbReference>
<dbReference type="InterPro" id="IPR007197">
    <property type="entry name" value="rSAM"/>
</dbReference>
<evidence type="ECO:0000256" key="5">
    <source>
        <dbReference type="ARBA" id="ARBA00023004"/>
    </source>
</evidence>
<dbReference type="InterPro" id="IPR017200">
    <property type="entry name" value="PqqE-like"/>
</dbReference>
<dbReference type="PANTHER" id="PTHR11228:SF7">
    <property type="entry name" value="PQQA PEPTIDE CYCLASE"/>
    <property type="match status" value="1"/>
</dbReference>
<gene>
    <name evidence="8" type="ordered locus">MCP_0739</name>
</gene>
<evidence type="ECO:0000256" key="3">
    <source>
        <dbReference type="ARBA" id="ARBA00022691"/>
    </source>
</evidence>
<dbReference type="SFLD" id="SFLDG01067">
    <property type="entry name" value="SPASM/twitch_domain_containing"/>
    <property type="match status" value="1"/>
</dbReference>
<dbReference type="GO" id="GO:0051539">
    <property type="term" value="F:4 iron, 4 sulfur cluster binding"/>
    <property type="evidence" value="ECO:0007669"/>
    <property type="project" value="UniProtKB-KW"/>
</dbReference>
<dbReference type="EMBL" id="AP011532">
    <property type="protein sequence ID" value="BAI60811.1"/>
    <property type="molecule type" value="Genomic_DNA"/>
</dbReference>
<reference evidence="9" key="3">
    <citation type="journal article" date="2011" name="PLoS ONE">
        <title>Genome sequence of a mesophilic hydrogenotrophic methanogen Methanocella paludicola, the first cultivated representative of the order Methanocellales.</title>
        <authorList>
            <person name="Sakai S."/>
            <person name="Takaki Y."/>
            <person name="Shimamura S."/>
            <person name="Sekine M."/>
            <person name="Tajima T."/>
            <person name="Kosugi H."/>
            <person name="Ichikawa N."/>
            <person name="Tasumi E."/>
            <person name="Hiraki A.T."/>
            <person name="Shimizu A."/>
            <person name="Kato Y."/>
            <person name="Nishiko R."/>
            <person name="Mori K."/>
            <person name="Fujita N."/>
            <person name="Imachi H."/>
            <person name="Takai K."/>
        </authorList>
    </citation>
    <scope>NUCLEOTIDE SEQUENCE [LARGE SCALE GENOMIC DNA]</scope>
    <source>
        <strain evidence="9">DSM 17711 / JCM 13418 / NBRC 101707 / SANAE</strain>
    </source>
</reference>
<comment type="cofactor">
    <cofactor evidence="1">
        <name>[4Fe-4S] cluster</name>
        <dbReference type="ChEBI" id="CHEBI:49883"/>
    </cofactor>
</comment>
<dbReference type="eggNOG" id="arCOG00938">
    <property type="taxonomic scope" value="Archaea"/>
</dbReference>
<dbReference type="SUPFAM" id="SSF102114">
    <property type="entry name" value="Radical SAM enzymes"/>
    <property type="match status" value="1"/>
</dbReference>
<evidence type="ECO:0000256" key="4">
    <source>
        <dbReference type="ARBA" id="ARBA00022723"/>
    </source>
</evidence>
<dbReference type="Pfam" id="PF13186">
    <property type="entry name" value="SPASM"/>
    <property type="match status" value="1"/>
</dbReference>
<keyword evidence="5" id="KW-0408">Iron</keyword>
<evidence type="ECO:0000259" key="7">
    <source>
        <dbReference type="PROSITE" id="PS51918"/>
    </source>
</evidence>
<evidence type="ECO:0000256" key="2">
    <source>
        <dbReference type="ARBA" id="ARBA00022485"/>
    </source>
</evidence>
<dbReference type="SFLD" id="SFLDG01386">
    <property type="entry name" value="main_SPASM_domain-containing"/>
    <property type="match status" value="1"/>
</dbReference>
<keyword evidence="6" id="KW-0411">Iron-sulfur</keyword>
<evidence type="ECO:0000256" key="6">
    <source>
        <dbReference type="ARBA" id="ARBA00023014"/>
    </source>
</evidence>
<name>D1YWI9_METPS</name>
<dbReference type="GO" id="GO:0046872">
    <property type="term" value="F:metal ion binding"/>
    <property type="evidence" value="ECO:0007669"/>
    <property type="project" value="UniProtKB-KW"/>
</dbReference>
<dbReference type="GO" id="GO:0003824">
    <property type="term" value="F:catalytic activity"/>
    <property type="evidence" value="ECO:0007669"/>
    <property type="project" value="InterPro"/>
</dbReference>
<accession>D1YWI9</accession>
<dbReference type="Pfam" id="PF04055">
    <property type="entry name" value="Radical_SAM"/>
    <property type="match status" value="1"/>
</dbReference>
<dbReference type="InterPro" id="IPR050377">
    <property type="entry name" value="Radical_SAM_PqqE_MftC-like"/>
</dbReference>
<dbReference type="KEGG" id="mpd:MCP_0739"/>
<dbReference type="InterPro" id="IPR023885">
    <property type="entry name" value="4Fe4S-binding_SPASM_dom"/>
</dbReference>
<dbReference type="PIRSF" id="PIRSF037420">
    <property type="entry name" value="PQQ_syn_pqqE"/>
    <property type="match status" value="1"/>
</dbReference>
<dbReference type="InterPro" id="IPR058240">
    <property type="entry name" value="rSAM_sf"/>
</dbReference>
<dbReference type="Proteomes" id="UP000001882">
    <property type="component" value="Chromosome"/>
</dbReference>
<reference evidence="8 9" key="1">
    <citation type="journal article" date="2007" name="Appl. Environ. Microbiol.">
        <title>Isolation of key methanogens for global methane emission from rice paddy fields: a novel isolate affiliated with the clone cluster rice cluster I.</title>
        <authorList>
            <person name="Sakai S."/>
            <person name="Imachi H."/>
            <person name="Sekiguchi Y."/>
            <person name="Ohashi A."/>
            <person name="Harada H."/>
            <person name="Kamagata Y."/>
        </authorList>
    </citation>
    <scope>NUCLEOTIDE SEQUENCE [LARGE SCALE GENOMIC DNA]</scope>
    <source>
        <strain evidence="9">DSM 17711 / JCM 13418 / NBRC 101707 / SANAE</strain>
    </source>
</reference>
<dbReference type="InterPro" id="IPR006638">
    <property type="entry name" value="Elp3/MiaA/NifB-like_rSAM"/>
</dbReference>
<keyword evidence="2" id="KW-0004">4Fe-4S</keyword>
<organism evidence="8 9">
    <name type="scientific">Methanocella paludicola (strain DSM 17711 / JCM 13418 / NBRC 101707 / SANAE)</name>
    <dbReference type="NCBI Taxonomy" id="304371"/>
    <lineage>
        <taxon>Archaea</taxon>
        <taxon>Methanobacteriati</taxon>
        <taxon>Methanobacteriota</taxon>
        <taxon>Stenosarchaea group</taxon>
        <taxon>Methanomicrobia</taxon>
        <taxon>Methanocellales</taxon>
        <taxon>Methanocellaceae</taxon>
        <taxon>Methanocella</taxon>
    </lineage>
</organism>
<dbReference type="PATRIC" id="fig|304371.9.peg.764"/>
<keyword evidence="4" id="KW-0479">Metal-binding</keyword>
<sequence length="362" mass="40835">MISGFDRLVLLGRLKVWQDRLEKERKEHRLRYLFWETTRACNLRCRHCGSDCTVPKPGELSTGEIKAAFKSIASDYDARSIMVAVTGGEPLLRKDLFDVMGYAHGLGFPWGMVTNGMLVDDEVIEKCGRAGMSTVTVSVDGLREAHEHIRRGGSFERTIEALKLFKDSGRFSVVQATTCASQYNTGDLQGLYELFSRLGIDEWRLLTVTPIGRARDDPNFRLQPGQLRSLLDFIVAKRREKGLRVTFEEEGFLGPAYEGKVRDSLFYCPAGINIASILACGDIGACPNLPPEFIQGNVRKDRFKDVWENRYGNMRDLGWKRCGTCAGCAWWDLCRGNSLHLWDLKNGRPIMCHLQALEEGGR</sequence>
<dbReference type="STRING" id="304371.MCP_0739"/>
<evidence type="ECO:0000256" key="1">
    <source>
        <dbReference type="ARBA" id="ARBA00001966"/>
    </source>
</evidence>
<proteinExistence type="predicted"/>
<keyword evidence="9" id="KW-1185">Reference proteome</keyword>
<dbReference type="SMART" id="SM00729">
    <property type="entry name" value="Elp3"/>
    <property type="match status" value="1"/>
</dbReference>
<dbReference type="PROSITE" id="PS51918">
    <property type="entry name" value="RADICAL_SAM"/>
    <property type="match status" value="1"/>
</dbReference>
<feature type="domain" description="Radical SAM core" evidence="7">
    <location>
        <begin position="27"/>
        <end position="244"/>
    </location>
</feature>
<dbReference type="InParanoid" id="D1YWI9"/>
<dbReference type="InterPro" id="IPR013785">
    <property type="entry name" value="Aldolase_TIM"/>
</dbReference>